<comment type="catalytic activity">
    <reaction evidence="10">
        <text>CMP + H2O = cytosine + D-ribose 5-phosphate</text>
        <dbReference type="Rhea" id="RHEA:30075"/>
        <dbReference type="ChEBI" id="CHEBI:15377"/>
        <dbReference type="ChEBI" id="CHEBI:16040"/>
        <dbReference type="ChEBI" id="CHEBI:60377"/>
        <dbReference type="ChEBI" id="CHEBI:78346"/>
        <dbReference type="EC" id="3.2.2.10"/>
    </reaction>
</comment>
<evidence type="ECO:0000259" key="20">
    <source>
        <dbReference type="Pfam" id="PF14793"/>
    </source>
</evidence>
<reference evidence="22 24" key="3">
    <citation type="submission" date="2019-03" db="EMBL/GenBank/DDBJ databases">
        <authorList>
            <consortium name="Pathogen Informatics"/>
        </authorList>
    </citation>
    <scope>NUCLEOTIDE SEQUENCE [LARGE SCALE GENOMIC DNA]</scope>
    <source>
        <strain evidence="22 24">NCTC12282</strain>
    </source>
</reference>
<proteinExistence type="inferred from homology"/>
<evidence type="ECO:0000313" key="21">
    <source>
        <dbReference type="EMBL" id="PHI32083.1"/>
    </source>
</evidence>
<dbReference type="Proteomes" id="UP000373449">
    <property type="component" value="Unassembled WGS sequence"/>
</dbReference>
<evidence type="ECO:0000313" key="23">
    <source>
        <dbReference type="Proteomes" id="UP000224974"/>
    </source>
</evidence>
<comment type="similarity">
    <text evidence="2">Belongs to the LOG family.</text>
</comment>
<dbReference type="Gene3D" id="3.40.50.450">
    <property type="match status" value="1"/>
</dbReference>
<dbReference type="FunFam" id="3.40.50.450:FF:000007">
    <property type="entry name" value="LOG family protein ygdH"/>
    <property type="match status" value="1"/>
</dbReference>
<evidence type="ECO:0000256" key="4">
    <source>
        <dbReference type="ARBA" id="ARBA00022801"/>
    </source>
</evidence>
<comment type="catalytic activity">
    <reaction evidence="6">
        <text>dTMP + H2O = 2-deoxy-D-ribose 5-phosphate + thymine</text>
        <dbReference type="Rhea" id="RHEA:52712"/>
        <dbReference type="ChEBI" id="CHEBI:15377"/>
        <dbReference type="ChEBI" id="CHEBI:17821"/>
        <dbReference type="ChEBI" id="CHEBI:62877"/>
        <dbReference type="ChEBI" id="CHEBI:63528"/>
    </reaction>
</comment>
<evidence type="ECO:0000256" key="17">
    <source>
        <dbReference type="ARBA" id="ARBA00083539"/>
    </source>
</evidence>
<dbReference type="SUPFAM" id="SSF102405">
    <property type="entry name" value="MCP/YpsA-like"/>
    <property type="match status" value="1"/>
</dbReference>
<dbReference type="PANTHER" id="PTHR43393:SF1">
    <property type="entry name" value="PYRIMIDINE_PURINE NUCLEOTIDE 5'-MONOPHOSPHATE NUCLEOSIDASE"/>
    <property type="match status" value="1"/>
</dbReference>
<dbReference type="InterPro" id="IPR049788">
    <property type="entry name" value="PpnN"/>
</dbReference>
<reference evidence="21" key="2">
    <citation type="submission" date="2017-09" db="EMBL/GenBank/DDBJ databases">
        <title>FDA dAtabase for Regulatory Grade micrObial Sequences (FDA-ARGOS): Supporting development and validation of Infectious Disease Dx tests.</title>
        <authorList>
            <person name="Minogue T."/>
            <person name="Wolcott M."/>
            <person name="Wasieloski L."/>
            <person name="Aguilar W."/>
            <person name="Moore D."/>
            <person name="Tallon L.J."/>
            <person name="Sadzewicz L."/>
            <person name="Ott S."/>
            <person name="Zhao X."/>
            <person name="Nagaraj S."/>
            <person name="Vavikolanu K."/>
            <person name="Aluvathingal J."/>
            <person name="Nadendla S."/>
            <person name="Sichtig H."/>
        </authorList>
    </citation>
    <scope>NUCLEOTIDE SEQUENCE</scope>
    <source>
        <strain evidence="21">FDAARGOS_387</strain>
    </source>
</reference>
<dbReference type="NCBIfam" id="NF038390">
    <property type="entry name" value="Nsidase_PpnN"/>
    <property type="match status" value="1"/>
</dbReference>
<comment type="catalytic activity">
    <reaction evidence="7">
        <text>UMP + H2O = D-ribose 5-phosphate + uracil</text>
        <dbReference type="Rhea" id="RHEA:52704"/>
        <dbReference type="ChEBI" id="CHEBI:15377"/>
        <dbReference type="ChEBI" id="CHEBI:17568"/>
        <dbReference type="ChEBI" id="CHEBI:57865"/>
        <dbReference type="ChEBI" id="CHEBI:78346"/>
    </reaction>
</comment>
<evidence type="ECO:0000256" key="6">
    <source>
        <dbReference type="ARBA" id="ARBA00050093"/>
    </source>
</evidence>
<comment type="catalytic activity">
    <reaction evidence="11">
        <text>a pyrimidine ribonucleoside 5'-phosphate + H2O = a pyrimidine nucleobase + D-ribose 5-phosphate</text>
        <dbReference type="Rhea" id="RHEA:13425"/>
        <dbReference type="ChEBI" id="CHEBI:15377"/>
        <dbReference type="ChEBI" id="CHEBI:26432"/>
        <dbReference type="ChEBI" id="CHEBI:78346"/>
        <dbReference type="ChEBI" id="CHEBI:138238"/>
        <dbReference type="EC" id="3.2.2.10"/>
    </reaction>
</comment>
<dbReference type="Pfam" id="PF03641">
    <property type="entry name" value="Lysine_decarbox"/>
    <property type="match status" value="1"/>
</dbReference>
<evidence type="ECO:0000256" key="11">
    <source>
        <dbReference type="ARBA" id="ARBA00052586"/>
    </source>
</evidence>
<dbReference type="GO" id="GO:0008714">
    <property type="term" value="F:AMP nucleosidase activity"/>
    <property type="evidence" value="ECO:0007669"/>
    <property type="project" value="UniProtKB-EC"/>
</dbReference>
<organism evidence="21 23">
    <name type="scientific">Budvicia aquatica</name>
    <dbReference type="NCBI Taxonomy" id="82979"/>
    <lineage>
        <taxon>Bacteria</taxon>
        <taxon>Pseudomonadati</taxon>
        <taxon>Pseudomonadota</taxon>
        <taxon>Gammaproteobacteria</taxon>
        <taxon>Enterobacterales</taxon>
        <taxon>Budviciaceae</taxon>
        <taxon>Budvicia</taxon>
    </lineage>
</organism>
<keyword evidence="23" id="KW-1185">Reference proteome</keyword>
<name>A0A2C6DTQ4_9GAMM</name>
<evidence type="ECO:0000256" key="10">
    <source>
        <dbReference type="ARBA" id="ARBA00052189"/>
    </source>
</evidence>
<dbReference type="Pfam" id="PF14793">
    <property type="entry name" value="DUF4478"/>
    <property type="match status" value="1"/>
</dbReference>
<feature type="domain" description="Pyrimidine/purine nucleotide 5'-monophosphate nucleosidase N-terminal" evidence="20">
    <location>
        <begin position="8"/>
        <end position="111"/>
    </location>
</feature>
<evidence type="ECO:0000256" key="14">
    <source>
        <dbReference type="ARBA" id="ARBA00078101"/>
    </source>
</evidence>
<dbReference type="GO" id="GO:0047405">
    <property type="term" value="F:pyrimidine-5'-nucleotide nucleosidase activity"/>
    <property type="evidence" value="ECO:0007669"/>
    <property type="project" value="UniProtKB-EC"/>
</dbReference>
<dbReference type="AlphaFoldDB" id="A0A2C6DTQ4"/>
<dbReference type="FunFam" id="3.30.1850.10:FF:000001">
    <property type="entry name" value="LOG family protein YgdH"/>
    <property type="match status" value="1"/>
</dbReference>
<dbReference type="Pfam" id="PF11892">
    <property type="entry name" value="PpnN_C"/>
    <property type="match status" value="1"/>
</dbReference>
<evidence type="ECO:0000256" key="3">
    <source>
        <dbReference type="ARBA" id="ARBA00011985"/>
    </source>
</evidence>
<dbReference type="STRING" id="1111728.GCA_000427805_01321"/>
<evidence type="ECO:0000256" key="18">
    <source>
        <dbReference type="ARBA" id="ARBA00083890"/>
    </source>
</evidence>
<evidence type="ECO:0000313" key="22">
    <source>
        <dbReference type="EMBL" id="VFS53454.1"/>
    </source>
</evidence>
<feature type="domain" description="Pyrimidine/purine nucleotide 5'-monophosphate nucleosidase C-terminal" evidence="19">
    <location>
        <begin position="334"/>
        <end position="453"/>
    </location>
</feature>
<evidence type="ECO:0000256" key="8">
    <source>
        <dbReference type="ARBA" id="ARBA00051083"/>
    </source>
</evidence>
<dbReference type="EMBL" id="CAADJA010000002">
    <property type="protein sequence ID" value="VFS53454.1"/>
    <property type="molecule type" value="Genomic_DNA"/>
</dbReference>
<evidence type="ECO:0000256" key="7">
    <source>
        <dbReference type="ARBA" id="ARBA00050647"/>
    </source>
</evidence>
<accession>A0A2C6DTQ4</accession>
<evidence type="ECO:0000256" key="15">
    <source>
        <dbReference type="ARBA" id="ARBA00082430"/>
    </source>
</evidence>
<evidence type="ECO:0000256" key="16">
    <source>
        <dbReference type="ARBA" id="ARBA00082596"/>
    </source>
</evidence>
<dbReference type="RefSeq" id="WP_029094411.1">
    <property type="nucleotide sequence ID" value="NZ_BRLG01000016.1"/>
</dbReference>
<keyword evidence="4" id="KW-0378">Hydrolase</keyword>
<dbReference type="OrthoDB" id="9801098at2"/>
<gene>
    <name evidence="22" type="primary">ygdH</name>
    <name evidence="21" type="ORF">CRN84_23560</name>
    <name evidence="22" type="ORF">NCTC12282_06504</name>
</gene>
<dbReference type="EC" id="3.2.2.10" evidence="12"/>
<evidence type="ECO:0000256" key="5">
    <source>
        <dbReference type="ARBA" id="ARBA00031983"/>
    </source>
</evidence>
<dbReference type="InterPro" id="IPR037153">
    <property type="entry name" value="PpnN-like_sf"/>
</dbReference>
<dbReference type="Gene3D" id="3.30.1850.10">
    <property type="entry name" value="MoCo carrier protein-like"/>
    <property type="match status" value="1"/>
</dbReference>
<evidence type="ECO:0000256" key="2">
    <source>
        <dbReference type="ARBA" id="ARBA00006763"/>
    </source>
</evidence>
<dbReference type="GO" id="GO:0005829">
    <property type="term" value="C:cytosol"/>
    <property type="evidence" value="ECO:0007669"/>
    <property type="project" value="TreeGrafter"/>
</dbReference>
<dbReference type="InterPro" id="IPR027820">
    <property type="entry name" value="PpnN_N"/>
</dbReference>
<sequence length="455" mass="50441">MITHISPPLGSMDLLSQLEVDTLKRTASSNLYHLYRNCSLAALNAGSQTDNSKELLERYKSFDINVLRRERGVKLELINPPEEAFVDGRMIRSIQANLFAVMRDILFVNGQLSQAYKAQQLSPDSPIHLTNLVFSILRNARALHVGEAPNMVVCWGGHSINENEYLYGRKVGNQLGLRELNICTGCGPGAMEAPMKGAAVGHAQQGYKDSRFIGLTEPSIIAAEPPNPLVNELIIMPDIEKRLEAFVRIAHGIIIFPGGVGTAEELLYLLGILMNPENKDQKLPLILTGPKESADYFHVLDKFIQNTLGDDARKHYSIIIGDPEEVARQMKHGMSAVKESRRANGDAYSFNWSIKIASDLQHPFEPTHENMANLNLHPNQPPEQLAAALRRAFSGIVAGNVKDVGIQAIEQYGRFKIHGDPAMMKHMDSLLQGFVAQHRMKLPGTAYTPCYEICS</sequence>
<evidence type="ECO:0000259" key="19">
    <source>
        <dbReference type="Pfam" id="PF11892"/>
    </source>
</evidence>
<dbReference type="EC" id="3.2.2.4" evidence="3"/>
<comment type="catalytic activity">
    <reaction evidence="8">
        <text>GMP + H2O = guanine + D-ribose 5-phosphate</text>
        <dbReference type="Rhea" id="RHEA:52708"/>
        <dbReference type="ChEBI" id="CHEBI:15377"/>
        <dbReference type="ChEBI" id="CHEBI:16235"/>
        <dbReference type="ChEBI" id="CHEBI:58115"/>
        <dbReference type="ChEBI" id="CHEBI:78346"/>
    </reaction>
</comment>
<dbReference type="InterPro" id="IPR052341">
    <property type="entry name" value="LOG_family_nucleotidases"/>
</dbReference>
<dbReference type="EMBL" id="PDDX01000001">
    <property type="protein sequence ID" value="PHI32083.1"/>
    <property type="molecule type" value="Genomic_DNA"/>
</dbReference>
<dbReference type="InterPro" id="IPR021826">
    <property type="entry name" value="PpnN_C"/>
</dbReference>
<comment type="catalytic activity">
    <reaction evidence="1">
        <text>AMP + H2O = D-ribose 5-phosphate + adenine</text>
        <dbReference type="Rhea" id="RHEA:20129"/>
        <dbReference type="ChEBI" id="CHEBI:15377"/>
        <dbReference type="ChEBI" id="CHEBI:16708"/>
        <dbReference type="ChEBI" id="CHEBI:78346"/>
        <dbReference type="ChEBI" id="CHEBI:456215"/>
        <dbReference type="EC" id="3.2.2.4"/>
    </reaction>
</comment>
<evidence type="ECO:0000256" key="13">
    <source>
        <dbReference type="ARBA" id="ARBA00073719"/>
    </source>
</evidence>
<dbReference type="Proteomes" id="UP000224974">
    <property type="component" value="Unassembled WGS sequence"/>
</dbReference>
<protein>
    <recommendedName>
        <fullName evidence="13">Pyrimidine/purine nucleotide 5'-monophosphate nucleosidase</fullName>
        <ecNumber evidence="12">3.2.2.10</ecNumber>
        <ecNumber evidence="3">3.2.2.4</ecNumber>
    </recommendedName>
    <alternativeName>
        <fullName evidence="5">AMP nucleosidase</fullName>
    </alternativeName>
    <alternativeName>
        <fullName evidence="16">CMP nucleosidase</fullName>
    </alternativeName>
    <alternativeName>
        <fullName evidence="15">GMP nucleosidase</fullName>
    </alternativeName>
    <alternativeName>
        <fullName evidence="17">IMP nucleosidase</fullName>
    </alternativeName>
    <alternativeName>
        <fullName evidence="18">UMP nucleosidase</fullName>
    </alternativeName>
    <alternativeName>
        <fullName evidence="14">dTMP nucleosidase</fullName>
    </alternativeName>
</protein>
<dbReference type="InterPro" id="IPR031100">
    <property type="entry name" value="LOG_fam"/>
</dbReference>
<comment type="catalytic activity">
    <reaction evidence="9">
        <text>IMP + H2O = hypoxanthine + D-ribose 5-phosphate</text>
        <dbReference type="Rhea" id="RHEA:20469"/>
        <dbReference type="ChEBI" id="CHEBI:15377"/>
        <dbReference type="ChEBI" id="CHEBI:17368"/>
        <dbReference type="ChEBI" id="CHEBI:58053"/>
        <dbReference type="ChEBI" id="CHEBI:78346"/>
    </reaction>
</comment>
<evidence type="ECO:0000256" key="1">
    <source>
        <dbReference type="ARBA" id="ARBA00000274"/>
    </source>
</evidence>
<reference evidence="23" key="1">
    <citation type="submission" date="2017-09" db="EMBL/GenBank/DDBJ databases">
        <title>FDA dAtabase for Regulatory Grade micrObial Sequences (FDA-ARGOS): Supporting development and validation of Infectious Disease Dx tests.</title>
        <authorList>
            <person name="Minogue T."/>
            <person name="Wolcott M."/>
            <person name="Wasieloski L."/>
            <person name="Aguilar W."/>
            <person name="Moore D."/>
            <person name="Tallon L."/>
            <person name="Sadzewicz L."/>
            <person name="Ott S."/>
            <person name="Zhao X."/>
            <person name="Nagaraj S."/>
            <person name="Vavikolanu K."/>
            <person name="Aluvathingal J."/>
            <person name="Nadendla S."/>
            <person name="Sichtig H."/>
        </authorList>
    </citation>
    <scope>NUCLEOTIDE SEQUENCE [LARGE SCALE GENOMIC DNA]</scope>
    <source>
        <strain evidence="23">FDAARGOS_387</strain>
    </source>
</reference>
<dbReference type="PANTHER" id="PTHR43393">
    <property type="entry name" value="CYTOKININ RIBOSIDE 5'-MONOPHOSPHATE PHOSPHORIBOHYDROLASE"/>
    <property type="match status" value="1"/>
</dbReference>
<evidence type="ECO:0000313" key="24">
    <source>
        <dbReference type="Proteomes" id="UP000373449"/>
    </source>
</evidence>
<evidence type="ECO:0000256" key="9">
    <source>
        <dbReference type="ARBA" id="ARBA00052113"/>
    </source>
</evidence>
<evidence type="ECO:0000256" key="12">
    <source>
        <dbReference type="ARBA" id="ARBA00066754"/>
    </source>
</evidence>